<keyword evidence="1" id="KW-1133">Transmembrane helix</keyword>
<keyword evidence="1" id="KW-0812">Transmembrane</keyword>
<keyword evidence="1" id="KW-0472">Membrane</keyword>
<protein>
    <submittedName>
        <fullName evidence="2">Uncharacterized protein</fullName>
    </submittedName>
</protein>
<gene>
    <name evidence="2" type="ORF">SDC9_103123</name>
</gene>
<feature type="transmembrane region" description="Helical" evidence="1">
    <location>
        <begin position="87"/>
        <end position="108"/>
    </location>
</feature>
<evidence type="ECO:0000313" key="2">
    <source>
        <dbReference type="EMBL" id="MPM56321.1"/>
    </source>
</evidence>
<organism evidence="2">
    <name type="scientific">bioreactor metagenome</name>
    <dbReference type="NCBI Taxonomy" id="1076179"/>
    <lineage>
        <taxon>unclassified sequences</taxon>
        <taxon>metagenomes</taxon>
        <taxon>ecological metagenomes</taxon>
    </lineage>
</organism>
<name>A0A645AVI3_9ZZZZ</name>
<dbReference type="AlphaFoldDB" id="A0A645AVI3"/>
<sequence>MNIERIHTLLENYWNCKTSVPEEQELQEFFNFSDVPEDLLQFVPLFTYKQGHQTMELSSDFEKRLEASIRKAGRQKQYITIKIFEPFLRIAASVILIAGIGISVFFFARQNNQVFAETYNDPDAAIQQATLALEKLSEALQVTEEASVKSLEQLDNLKLDWSEIDSLSSGIPLYNPDSNNNIKPENL</sequence>
<proteinExistence type="predicted"/>
<evidence type="ECO:0000256" key="1">
    <source>
        <dbReference type="SAM" id="Phobius"/>
    </source>
</evidence>
<dbReference type="EMBL" id="VSSQ01015699">
    <property type="protein sequence ID" value="MPM56321.1"/>
    <property type="molecule type" value="Genomic_DNA"/>
</dbReference>
<accession>A0A645AVI3</accession>
<comment type="caution">
    <text evidence="2">The sequence shown here is derived from an EMBL/GenBank/DDBJ whole genome shotgun (WGS) entry which is preliminary data.</text>
</comment>
<reference evidence="2" key="1">
    <citation type="submission" date="2019-08" db="EMBL/GenBank/DDBJ databases">
        <authorList>
            <person name="Kucharzyk K."/>
            <person name="Murdoch R.W."/>
            <person name="Higgins S."/>
            <person name="Loffler F."/>
        </authorList>
    </citation>
    <scope>NUCLEOTIDE SEQUENCE</scope>
</reference>